<dbReference type="InterPro" id="IPR003594">
    <property type="entry name" value="HATPase_dom"/>
</dbReference>
<dbReference type="SUPFAM" id="SSF48452">
    <property type="entry name" value="TPR-like"/>
    <property type="match status" value="2"/>
</dbReference>
<dbReference type="GO" id="GO:0046983">
    <property type="term" value="F:protein dimerization activity"/>
    <property type="evidence" value="ECO:0007669"/>
    <property type="project" value="InterPro"/>
</dbReference>
<dbReference type="Gene3D" id="3.30.565.10">
    <property type="entry name" value="Histidine kinase-like ATPase, C-terminal domain"/>
    <property type="match status" value="1"/>
</dbReference>
<dbReference type="Gene3D" id="1.20.5.1930">
    <property type="match status" value="1"/>
</dbReference>
<keyword evidence="4" id="KW-0802">TPR repeat</keyword>
<dbReference type="PROSITE" id="PS50109">
    <property type="entry name" value="HIS_KIN"/>
    <property type="match status" value="1"/>
</dbReference>
<dbReference type="Pfam" id="PF07730">
    <property type="entry name" value="HisKA_3"/>
    <property type="match status" value="1"/>
</dbReference>
<evidence type="ECO:0000256" key="3">
    <source>
        <dbReference type="ARBA" id="ARBA00023012"/>
    </source>
</evidence>
<dbReference type="STRING" id="563176.SAMN04488090_3023"/>
<dbReference type="Pfam" id="PF13181">
    <property type="entry name" value="TPR_8"/>
    <property type="match status" value="1"/>
</dbReference>
<dbReference type="RefSeq" id="WP_093203850.1">
    <property type="nucleotide sequence ID" value="NZ_FNGS01000005.1"/>
</dbReference>
<dbReference type="PANTHER" id="PTHR24421">
    <property type="entry name" value="NITRATE/NITRITE SENSOR PROTEIN NARX-RELATED"/>
    <property type="match status" value="1"/>
</dbReference>
<dbReference type="Pfam" id="PF13424">
    <property type="entry name" value="TPR_12"/>
    <property type="match status" value="1"/>
</dbReference>
<evidence type="ECO:0000256" key="1">
    <source>
        <dbReference type="ARBA" id="ARBA00022679"/>
    </source>
</evidence>
<feature type="domain" description="Histidine kinase" evidence="5">
    <location>
        <begin position="446"/>
        <end position="632"/>
    </location>
</feature>
<dbReference type="InterPro" id="IPR011712">
    <property type="entry name" value="Sig_transdc_His_kin_sub3_dim/P"/>
</dbReference>
<reference evidence="6 7" key="1">
    <citation type="submission" date="2016-10" db="EMBL/GenBank/DDBJ databases">
        <authorList>
            <person name="de Groot N.N."/>
        </authorList>
    </citation>
    <scope>NUCLEOTIDE SEQUENCE [LARGE SCALE GENOMIC DNA]</scope>
    <source>
        <strain evidence="6 7">DSM 21668</strain>
    </source>
</reference>
<keyword evidence="1" id="KW-0808">Transferase</keyword>
<accession>A0A1G9RUW9</accession>
<evidence type="ECO:0000256" key="4">
    <source>
        <dbReference type="PROSITE-ProRule" id="PRU00339"/>
    </source>
</evidence>
<proteinExistence type="predicted"/>
<dbReference type="Pfam" id="PF02518">
    <property type="entry name" value="HATPase_c"/>
    <property type="match status" value="1"/>
</dbReference>
<dbReference type="AlphaFoldDB" id="A0A1G9RUW9"/>
<protein>
    <submittedName>
        <fullName evidence="6">Histidine kinase-, DNA gyrase B-, and HSP90-like ATPase</fullName>
    </submittedName>
</protein>
<dbReference type="Proteomes" id="UP000198901">
    <property type="component" value="Unassembled WGS sequence"/>
</dbReference>
<dbReference type="InterPro" id="IPR019734">
    <property type="entry name" value="TPR_rpt"/>
</dbReference>
<keyword evidence="2 6" id="KW-0418">Kinase</keyword>
<dbReference type="InterPro" id="IPR050482">
    <property type="entry name" value="Sensor_HK_TwoCompSys"/>
</dbReference>
<dbReference type="PROSITE" id="PS50005">
    <property type="entry name" value="TPR"/>
    <property type="match status" value="1"/>
</dbReference>
<organism evidence="6 7">
    <name type="scientific">Siphonobacter aquaeclarae</name>
    <dbReference type="NCBI Taxonomy" id="563176"/>
    <lineage>
        <taxon>Bacteria</taxon>
        <taxon>Pseudomonadati</taxon>
        <taxon>Bacteroidota</taxon>
        <taxon>Cytophagia</taxon>
        <taxon>Cytophagales</taxon>
        <taxon>Cytophagaceae</taxon>
        <taxon>Siphonobacter</taxon>
    </lineage>
</organism>
<evidence type="ECO:0000256" key="2">
    <source>
        <dbReference type="ARBA" id="ARBA00022777"/>
    </source>
</evidence>
<dbReference type="InterPro" id="IPR011990">
    <property type="entry name" value="TPR-like_helical_dom_sf"/>
</dbReference>
<evidence type="ECO:0000259" key="5">
    <source>
        <dbReference type="PROSITE" id="PS50109"/>
    </source>
</evidence>
<dbReference type="EMBL" id="FNGS01000005">
    <property type="protein sequence ID" value="SDM26295.1"/>
    <property type="molecule type" value="Genomic_DNA"/>
</dbReference>
<gene>
    <name evidence="6" type="ORF">SAMN04488090_3023</name>
</gene>
<dbReference type="InterPro" id="IPR005467">
    <property type="entry name" value="His_kinase_dom"/>
</dbReference>
<name>A0A1G9RUW9_9BACT</name>
<dbReference type="CDD" id="cd16917">
    <property type="entry name" value="HATPase_UhpB-NarQ-NarX-like"/>
    <property type="match status" value="1"/>
</dbReference>
<keyword evidence="3" id="KW-0902">Two-component regulatory system</keyword>
<evidence type="ECO:0000313" key="6">
    <source>
        <dbReference type="EMBL" id="SDM26295.1"/>
    </source>
</evidence>
<dbReference type="GO" id="GO:0016020">
    <property type="term" value="C:membrane"/>
    <property type="evidence" value="ECO:0007669"/>
    <property type="project" value="InterPro"/>
</dbReference>
<dbReference type="GO" id="GO:0000155">
    <property type="term" value="F:phosphorelay sensor kinase activity"/>
    <property type="evidence" value="ECO:0007669"/>
    <property type="project" value="InterPro"/>
</dbReference>
<dbReference type="OrthoDB" id="1523646at2"/>
<dbReference type="SMART" id="SM00028">
    <property type="entry name" value="TPR"/>
    <property type="match status" value="5"/>
</dbReference>
<keyword evidence="7" id="KW-1185">Reference proteome</keyword>
<evidence type="ECO:0000313" key="7">
    <source>
        <dbReference type="Proteomes" id="UP000198901"/>
    </source>
</evidence>
<dbReference type="SUPFAM" id="SSF55874">
    <property type="entry name" value="ATPase domain of HSP90 chaperone/DNA topoisomerase II/histidine kinase"/>
    <property type="match status" value="1"/>
</dbReference>
<dbReference type="Gene3D" id="1.25.40.10">
    <property type="entry name" value="Tetratricopeptide repeat domain"/>
    <property type="match status" value="2"/>
</dbReference>
<feature type="repeat" description="TPR" evidence="4">
    <location>
        <begin position="164"/>
        <end position="197"/>
    </location>
</feature>
<dbReference type="InterPro" id="IPR036890">
    <property type="entry name" value="HATPase_C_sf"/>
</dbReference>
<sequence>MKRFLLLSFMIVRTLDLGAQVPASRDSLEAFLRTHPRDTLYVQGMVNYVWMLLEQEENTRQGDSIAVQLGLLANRLNYPLGKFLSVNLRGAVAYHKDEHRKALNFFEESRRICLQYNLPKQRLQVTLNNISIMYKDLGESEKSMQYALQSIAVFEKYKLPKLSGEPYNVVGYYLKTTGQYRKALGYYEKSLSYNRKDGDPSQIAITENGMGNVYDDMGLLPEALNHYQAALKAARKANYPLLENDCLVSIGRMYEKMGKYREALDAFLLSEKTCLELGSQEALNTTLTNLVNAYQDLKLYRKAEDVLDRKMKLSVRLKEAEDIQITHQGYAQLYSEMGRFREAFVHQSRWVEMKDSLLNIEREVKLQELTTRYETEKKEQQIRLLQQDNKLKKEEADQQRLVKQGYLGGGLLLLLAGGLGAGWMLNRQKVRRLEESERMRNKIAADLHDEIGGTLSSISLLSSLMEQQIREKKTEMAAPMIRKIETDARQILESMDDIVWTVNPGNDSLARVVARLREYARPLMDARSIRLTIDAAPDLDGAGLGMEVRRSVYLIVKEALNNAAKYSGATEVSVQFLREKRLTVMIADNGKGFDSAQVTSRNGLRNMRTRATEIGGNLDIDSANGTRITLTV</sequence>